<sequence>MMCKNADLFPVKKEGVFLAHCAISPLPRPAHEAIALVALGQMERGVFGLASYRHTVEDLRRAAAELLFTHPDNVAFVKNTSEAMGMIAHGYPFRQGDEILSYVHEYPANHYPWRLQERRGVRLVLLPNRPMATRPTQGLPCGWSLEDVQRLTTPRTRLVAISHVQFTSGYAADLEELGTYCRERGIDLVVDAAQSLGSLVIDPERYHIAAIAASGWKWLFGPTGTGLFYTSPEFRQKLGDVLVGAEAMVQGDDYLNHTWQPHTSARRFEYSTTPTILAAALAASLRSAILSVGINHIQQEIFRLQDRLLQGLDSQRYTPLVFSTPHRSAILSVLCQRSAEEIMKEAARRGVFVSARSGYLRLAPHWCTTDEEIDRALDVLNAL</sequence>
<dbReference type="SUPFAM" id="SSF53383">
    <property type="entry name" value="PLP-dependent transferases"/>
    <property type="match status" value="1"/>
</dbReference>
<accession>A0A3N1VKI7</accession>
<feature type="domain" description="Aminotransferase class V" evidence="2">
    <location>
        <begin position="40"/>
        <end position="355"/>
    </location>
</feature>
<evidence type="ECO:0000259" key="2">
    <source>
        <dbReference type="Pfam" id="PF00266"/>
    </source>
</evidence>
<dbReference type="RefSeq" id="WP_148045663.1">
    <property type="nucleotide sequence ID" value="NZ_RJVA01000009.1"/>
</dbReference>
<dbReference type="PANTHER" id="PTHR43586:SF15">
    <property type="entry name" value="BLR3095 PROTEIN"/>
    <property type="match status" value="1"/>
</dbReference>
<dbReference type="Gene3D" id="3.40.640.10">
    <property type="entry name" value="Type I PLP-dependent aspartate aminotransferase-like (Major domain)"/>
    <property type="match status" value="1"/>
</dbReference>
<dbReference type="Gene3D" id="3.90.1150.10">
    <property type="entry name" value="Aspartate Aminotransferase, domain 1"/>
    <property type="match status" value="1"/>
</dbReference>
<name>A0A3N1VKI7_9BACT</name>
<keyword evidence="4" id="KW-1185">Reference proteome</keyword>
<protein>
    <submittedName>
        <fullName evidence="3">Selenocysteine lyase/cysteine desulfurase</fullName>
    </submittedName>
</protein>
<gene>
    <name evidence="3" type="ORF">EDC27_0594</name>
</gene>
<evidence type="ECO:0000256" key="1">
    <source>
        <dbReference type="ARBA" id="ARBA00022898"/>
    </source>
</evidence>
<keyword evidence="1" id="KW-0663">Pyridoxal phosphate</keyword>
<dbReference type="GO" id="GO:0016829">
    <property type="term" value="F:lyase activity"/>
    <property type="evidence" value="ECO:0007669"/>
    <property type="project" value="UniProtKB-KW"/>
</dbReference>
<dbReference type="InterPro" id="IPR015422">
    <property type="entry name" value="PyrdxlP-dep_Trfase_small"/>
</dbReference>
<organism evidence="3 4">
    <name type="scientific">Desulfosoma caldarium</name>
    <dbReference type="NCBI Taxonomy" id="610254"/>
    <lineage>
        <taxon>Bacteria</taxon>
        <taxon>Pseudomonadati</taxon>
        <taxon>Thermodesulfobacteriota</taxon>
        <taxon>Syntrophobacteria</taxon>
        <taxon>Syntrophobacterales</taxon>
        <taxon>Syntrophobacteraceae</taxon>
        <taxon>Desulfosoma</taxon>
    </lineage>
</organism>
<dbReference type="Proteomes" id="UP000276223">
    <property type="component" value="Unassembled WGS sequence"/>
</dbReference>
<dbReference type="InterPro" id="IPR015424">
    <property type="entry name" value="PyrdxlP-dep_Trfase"/>
</dbReference>
<evidence type="ECO:0000313" key="4">
    <source>
        <dbReference type="Proteomes" id="UP000276223"/>
    </source>
</evidence>
<dbReference type="InterPro" id="IPR015421">
    <property type="entry name" value="PyrdxlP-dep_Trfase_major"/>
</dbReference>
<keyword evidence="3" id="KW-0456">Lyase</keyword>
<evidence type="ECO:0000313" key="3">
    <source>
        <dbReference type="EMBL" id="ROR03326.1"/>
    </source>
</evidence>
<dbReference type="OrthoDB" id="9808002at2"/>
<dbReference type="InterPro" id="IPR000192">
    <property type="entry name" value="Aminotrans_V_dom"/>
</dbReference>
<proteinExistence type="predicted"/>
<dbReference type="AlphaFoldDB" id="A0A3N1VKI7"/>
<comment type="caution">
    <text evidence="3">The sequence shown here is derived from an EMBL/GenBank/DDBJ whole genome shotgun (WGS) entry which is preliminary data.</text>
</comment>
<dbReference type="PANTHER" id="PTHR43586">
    <property type="entry name" value="CYSTEINE DESULFURASE"/>
    <property type="match status" value="1"/>
</dbReference>
<reference evidence="3 4" key="1">
    <citation type="submission" date="2018-11" db="EMBL/GenBank/DDBJ databases">
        <title>Genomic Encyclopedia of Type Strains, Phase IV (KMG-IV): sequencing the most valuable type-strain genomes for metagenomic binning, comparative biology and taxonomic classification.</title>
        <authorList>
            <person name="Goeker M."/>
        </authorList>
    </citation>
    <scope>NUCLEOTIDE SEQUENCE [LARGE SCALE GENOMIC DNA]</scope>
    <source>
        <strain evidence="3 4">DSM 22027</strain>
    </source>
</reference>
<dbReference type="EMBL" id="RJVA01000009">
    <property type="protein sequence ID" value="ROR03326.1"/>
    <property type="molecule type" value="Genomic_DNA"/>
</dbReference>
<dbReference type="Pfam" id="PF00266">
    <property type="entry name" value="Aminotran_5"/>
    <property type="match status" value="1"/>
</dbReference>